<evidence type="ECO:0000259" key="1">
    <source>
        <dbReference type="PROSITE" id="PS51208"/>
    </source>
</evidence>
<protein>
    <submittedName>
        <fullName evidence="2">Autotransporter domain-containing protein</fullName>
    </submittedName>
</protein>
<dbReference type="SUPFAM" id="SSF103515">
    <property type="entry name" value="Autotransporter"/>
    <property type="match status" value="1"/>
</dbReference>
<organism evidence="2 3">
    <name type="scientific">Pseudomonas capeferrum</name>
    <dbReference type="NCBI Taxonomy" id="1495066"/>
    <lineage>
        <taxon>Bacteria</taxon>
        <taxon>Pseudomonadati</taxon>
        <taxon>Pseudomonadota</taxon>
        <taxon>Gammaproteobacteria</taxon>
        <taxon>Pseudomonadales</taxon>
        <taxon>Pseudomonadaceae</taxon>
        <taxon>Pseudomonas</taxon>
    </lineage>
</organism>
<dbReference type="Pfam" id="PF03797">
    <property type="entry name" value="Autotransporter"/>
    <property type="match status" value="1"/>
</dbReference>
<feature type="domain" description="Autotransporter" evidence="1">
    <location>
        <begin position="1"/>
        <end position="241"/>
    </location>
</feature>
<accession>A0ABY7RIC2</accession>
<dbReference type="InterPro" id="IPR005546">
    <property type="entry name" value="Autotransporte_beta"/>
</dbReference>
<proteinExistence type="predicted"/>
<gene>
    <name evidence="2" type="ORF">PMC74_11515</name>
</gene>
<dbReference type="InterPro" id="IPR036709">
    <property type="entry name" value="Autotransporte_beta_dom_sf"/>
</dbReference>
<reference evidence="2 3" key="1">
    <citation type="journal article" date="2020" name="Front. Microbiol.">
        <title>Toward Biorecycling: Isolation of a Soil Bacterium That Grows on a Polyurethane Oligomer and Monomer.</title>
        <authorList>
            <person name="Espinosa M.J.C."/>
            <person name="Blanco A.C."/>
            <person name="Schmidgall T."/>
            <person name="Atanasoff-Kardjalieff A.K."/>
            <person name="Kappelmeyer U."/>
            <person name="Tischler D."/>
            <person name="Pieper D.H."/>
            <person name="Heipieper H.J."/>
            <person name="Eberlein C."/>
        </authorList>
    </citation>
    <scope>NUCLEOTIDE SEQUENCE [LARGE SCALE GENOMIC DNA]</scope>
    <source>
        <strain evidence="2 3">TDA1</strain>
    </source>
</reference>
<evidence type="ECO:0000313" key="3">
    <source>
        <dbReference type="Proteomes" id="UP001214301"/>
    </source>
</evidence>
<name>A0ABY7RIC2_9PSED</name>
<sequence>MFGVDWSRNGVVMGGFAGVGRMEANFGAHQGGYTQSDSTLGLFSGWYGERMWVNGQLSYSWLDYDVTRKVQIGPATHTHNGTPEGHNLTMALNTGYEFDNVGDLRHGPLAAIIWQRVELDDYVESNRSFTAMGYYDQKVDSTVGRIGWQARLRASRFEPYAQITYDQAFEGSKQANAWLQTVPGAGPYRVPGLEFDRYYVTALLGVRVGLGDVSASIGVTTTTLQSEAQDASLFASFSGSF</sequence>
<dbReference type="Gene3D" id="2.40.128.130">
    <property type="entry name" value="Autotransporter beta-domain"/>
    <property type="match status" value="1"/>
</dbReference>
<dbReference type="SMART" id="SM00869">
    <property type="entry name" value="Autotransporter"/>
    <property type="match status" value="1"/>
</dbReference>
<evidence type="ECO:0000313" key="2">
    <source>
        <dbReference type="EMBL" id="WCI02890.1"/>
    </source>
</evidence>
<dbReference type="EMBL" id="CP116669">
    <property type="protein sequence ID" value="WCI02890.1"/>
    <property type="molecule type" value="Genomic_DNA"/>
</dbReference>
<keyword evidence="3" id="KW-1185">Reference proteome</keyword>
<dbReference type="PROSITE" id="PS51208">
    <property type="entry name" value="AUTOTRANSPORTER"/>
    <property type="match status" value="1"/>
</dbReference>
<dbReference type="Proteomes" id="UP001214301">
    <property type="component" value="Chromosome"/>
</dbReference>